<gene>
    <name evidence="2" type="ORF">FPZ08_02880</name>
</gene>
<dbReference type="GO" id="GO:0016787">
    <property type="term" value="F:hydrolase activity"/>
    <property type="evidence" value="ECO:0007669"/>
    <property type="project" value="UniProtKB-KW"/>
</dbReference>
<dbReference type="InterPro" id="IPR029058">
    <property type="entry name" value="AB_hydrolase_fold"/>
</dbReference>
<dbReference type="Gene3D" id="3.40.50.1820">
    <property type="entry name" value="alpha/beta hydrolase"/>
    <property type="match status" value="1"/>
</dbReference>
<dbReference type="InterPro" id="IPR050228">
    <property type="entry name" value="Carboxylesterase_BioH"/>
</dbReference>
<organism evidence="2 3">
    <name type="scientific">Devosia ginsengisoli</name>
    <dbReference type="NCBI Taxonomy" id="400770"/>
    <lineage>
        <taxon>Bacteria</taxon>
        <taxon>Pseudomonadati</taxon>
        <taxon>Pseudomonadota</taxon>
        <taxon>Alphaproteobacteria</taxon>
        <taxon>Hyphomicrobiales</taxon>
        <taxon>Devosiaceae</taxon>
        <taxon>Devosia</taxon>
    </lineage>
</organism>
<dbReference type="KEGG" id="dea:FPZ08_02880"/>
<sequence length="394" mass="40677">MVQAMAAPSFFWHRTVGFVQRVGSDCAGPPRLYLIACYQRHRPRSIRTGGHVRMKSTKILGAAGLAILLSSTAAFAAGEAGPLHLRGLGNFYVGAVVSEPDAEGNVSVTNQMYVGYALPAEAKHDIPLILVHGGGGQASDWFSTPDGRDGWRNYFVNAGFDTYWVDRPGYGRSPTSASYGDGQIASANSGIIARLSASDNFPGGEVTPTSEGVIGWLKGSSSTPYAGNEIAAKDLSELLDKVGPAILVLHSAGGGSGFWAADLNPEKVAGIIAIEASGSDGLSQAQSLTFDPPLTADFVPVEGADGCKLQPEGAVSTLTNLAGIPVTLVSTPNSFLGAPQVCALASLQQAGVTAELVKMEDVGAPGTGHFLMAETNNADSAKAIIDIAEGMLAE</sequence>
<dbReference type="PANTHER" id="PTHR43194:SF4">
    <property type="entry name" value="AB HYDROLASE-1 DOMAIN-CONTAINING PROTEIN"/>
    <property type="match status" value="1"/>
</dbReference>
<dbReference type="AlphaFoldDB" id="A0A5B8LRD9"/>
<dbReference type="Pfam" id="PF00561">
    <property type="entry name" value="Abhydrolase_1"/>
    <property type="match status" value="1"/>
</dbReference>
<dbReference type="OrthoDB" id="7820973at2"/>
<dbReference type="SUPFAM" id="SSF53474">
    <property type="entry name" value="alpha/beta-Hydrolases"/>
    <property type="match status" value="1"/>
</dbReference>
<dbReference type="PANTHER" id="PTHR43194">
    <property type="entry name" value="HYDROLASE ALPHA/BETA FOLD FAMILY"/>
    <property type="match status" value="1"/>
</dbReference>
<proteinExistence type="predicted"/>
<protein>
    <submittedName>
        <fullName evidence="2">Alpha/beta fold hydrolase</fullName>
    </submittedName>
</protein>
<dbReference type="Proteomes" id="UP000315364">
    <property type="component" value="Chromosome"/>
</dbReference>
<keyword evidence="3" id="KW-1185">Reference proteome</keyword>
<reference evidence="2 3" key="1">
    <citation type="submission" date="2019-07" db="EMBL/GenBank/DDBJ databases">
        <title>Full genome sequence of Devosia sp. Gsoil 520.</title>
        <authorList>
            <person name="Im W.-T."/>
        </authorList>
    </citation>
    <scope>NUCLEOTIDE SEQUENCE [LARGE SCALE GENOMIC DNA]</scope>
    <source>
        <strain evidence="2 3">Gsoil 520</strain>
    </source>
</reference>
<evidence type="ECO:0000259" key="1">
    <source>
        <dbReference type="Pfam" id="PF00561"/>
    </source>
</evidence>
<keyword evidence="2" id="KW-0378">Hydrolase</keyword>
<evidence type="ECO:0000313" key="2">
    <source>
        <dbReference type="EMBL" id="QDZ09780.1"/>
    </source>
</evidence>
<dbReference type="EMBL" id="CP042304">
    <property type="protein sequence ID" value="QDZ09780.1"/>
    <property type="molecule type" value="Genomic_DNA"/>
</dbReference>
<accession>A0A5B8LRD9</accession>
<name>A0A5B8LRD9_9HYPH</name>
<evidence type="ECO:0000313" key="3">
    <source>
        <dbReference type="Proteomes" id="UP000315364"/>
    </source>
</evidence>
<feature type="domain" description="AB hydrolase-1" evidence="1">
    <location>
        <begin position="127"/>
        <end position="280"/>
    </location>
</feature>
<dbReference type="InterPro" id="IPR000073">
    <property type="entry name" value="AB_hydrolase_1"/>
</dbReference>